<dbReference type="Gene3D" id="2.60.120.560">
    <property type="entry name" value="Exo-inulinase, domain 1"/>
    <property type="match status" value="1"/>
</dbReference>
<evidence type="ECO:0000256" key="3">
    <source>
        <dbReference type="ARBA" id="ARBA00023237"/>
    </source>
</evidence>
<dbReference type="PRINTS" id="PR01021">
    <property type="entry name" value="OMPADOMAIN"/>
</dbReference>
<dbReference type="PANTHER" id="PTHR30329:SF21">
    <property type="entry name" value="LIPOPROTEIN YIAD-RELATED"/>
    <property type="match status" value="1"/>
</dbReference>
<dbReference type="PROSITE" id="PS51123">
    <property type="entry name" value="OMPA_2"/>
    <property type="match status" value="1"/>
</dbReference>
<feature type="region of interest" description="Disordered" evidence="5">
    <location>
        <begin position="55"/>
        <end position="88"/>
    </location>
</feature>
<dbReference type="CDD" id="cd07185">
    <property type="entry name" value="OmpA_C-like"/>
    <property type="match status" value="1"/>
</dbReference>
<evidence type="ECO:0000256" key="1">
    <source>
        <dbReference type="ARBA" id="ARBA00004442"/>
    </source>
</evidence>
<dbReference type="SUPFAM" id="SSF103088">
    <property type="entry name" value="OmpA-like"/>
    <property type="match status" value="1"/>
</dbReference>
<dbReference type="Proteomes" id="UP001501207">
    <property type="component" value="Unassembled WGS sequence"/>
</dbReference>
<dbReference type="Gene3D" id="3.30.1330.60">
    <property type="entry name" value="OmpA-like domain"/>
    <property type="match status" value="1"/>
</dbReference>
<dbReference type="InterPro" id="IPR006665">
    <property type="entry name" value="OmpA-like"/>
</dbReference>
<evidence type="ECO:0000313" key="7">
    <source>
        <dbReference type="EMBL" id="GAA4313238.1"/>
    </source>
</evidence>
<reference evidence="8" key="1">
    <citation type="journal article" date="2019" name="Int. J. Syst. Evol. Microbiol.">
        <title>The Global Catalogue of Microorganisms (GCM) 10K type strain sequencing project: providing services to taxonomists for standard genome sequencing and annotation.</title>
        <authorList>
            <consortium name="The Broad Institute Genomics Platform"/>
            <consortium name="The Broad Institute Genome Sequencing Center for Infectious Disease"/>
            <person name="Wu L."/>
            <person name="Ma J."/>
        </authorList>
    </citation>
    <scope>NUCLEOTIDE SEQUENCE [LARGE SCALE GENOMIC DNA]</scope>
    <source>
        <strain evidence="8">JCM 17664</strain>
    </source>
</reference>
<name>A0ABP8FY09_9BACT</name>
<sequence>MRQLTALIMMLLLIPLASEAQLLKKISRRAKERVNDRILQKTDEIVDKGFDKAEQAGKHTASKNTGTSTAGSDKTDQPVPAGSYFPDTASAPDGNFSVYSKFDFIPGERLLFYDDFSVDHKGDFPAQWNTNGSGEVVVLSGTEGRWLAIPDHTISFPEINGKLPENFTVEFDLFYPAGLRRPPVTFGFSANPDPSKGGVAYKKLFYFLIHHAENKVIYGTNVYGGQGISKEYTANAMAGKIIRVSIAVNGKRIRLYLDDKKLFDLPRAFDDVALRNNFHFRAGELIPAPETPFFVGNLRIAAGESDLRSKLIKEGRWTTTGILFAVNAAGVRPESYAVLKQIASVLREHKDLHIKITGHTDSDGEEAHNLTLSRNRALAVKNILVNTFGIRASRLSTDGRGESDPVADNSTAEGKAKNRRVEFRKEPDHLPEASR</sequence>
<dbReference type="PANTHER" id="PTHR30329">
    <property type="entry name" value="STATOR ELEMENT OF FLAGELLAR MOTOR COMPLEX"/>
    <property type="match status" value="1"/>
</dbReference>
<feature type="compositionally biased region" description="Polar residues" evidence="5">
    <location>
        <begin position="62"/>
        <end position="72"/>
    </location>
</feature>
<keyword evidence="2 4" id="KW-0472">Membrane</keyword>
<dbReference type="InterPro" id="IPR050330">
    <property type="entry name" value="Bact_OuterMem_StrucFunc"/>
</dbReference>
<evidence type="ECO:0000313" key="8">
    <source>
        <dbReference type="Proteomes" id="UP001501207"/>
    </source>
</evidence>
<dbReference type="EMBL" id="BAABFN010000005">
    <property type="protein sequence ID" value="GAA4313238.1"/>
    <property type="molecule type" value="Genomic_DNA"/>
</dbReference>
<accession>A0ABP8FY09</accession>
<evidence type="ECO:0000256" key="5">
    <source>
        <dbReference type="SAM" id="MobiDB-lite"/>
    </source>
</evidence>
<dbReference type="InterPro" id="IPR006664">
    <property type="entry name" value="OMP_bac"/>
</dbReference>
<dbReference type="RefSeq" id="WP_344979479.1">
    <property type="nucleotide sequence ID" value="NZ_BAABFN010000005.1"/>
</dbReference>
<organism evidence="7 8">
    <name type="scientific">Compostibacter hankyongensis</name>
    <dbReference type="NCBI Taxonomy" id="1007089"/>
    <lineage>
        <taxon>Bacteria</taxon>
        <taxon>Pseudomonadati</taxon>
        <taxon>Bacteroidota</taxon>
        <taxon>Chitinophagia</taxon>
        <taxon>Chitinophagales</taxon>
        <taxon>Chitinophagaceae</taxon>
        <taxon>Compostibacter</taxon>
    </lineage>
</organism>
<evidence type="ECO:0000259" key="6">
    <source>
        <dbReference type="PROSITE" id="PS51123"/>
    </source>
</evidence>
<dbReference type="Pfam" id="PF00691">
    <property type="entry name" value="OmpA"/>
    <property type="match status" value="1"/>
</dbReference>
<evidence type="ECO:0000256" key="4">
    <source>
        <dbReference type="PROSITE-ProRule" id="PRU00473"/>
    </source>
</evidence>
<proteinExistence type="predicted"/>
<feature type="compositionally biased region" description="Basic and acidic residues" evidence="5">
    <location>
        <begin position="414"/>
        <end position="435"/>
    </location>
</feature>
<dbReference type="InterPro" id="IPR036737">
    <property type="entry name" value="OmpA-like_sf"/>
</dbReference>
<feature type="domain" description="OmpA-like" evidence="6">
    <location>
        <begin position="311"/>
        <end position="429"/>
    </location>
</feature>
<keyword evidence="3" id="KW-0998">Cell outer membrane</keyword>
<comment type="subcellular location">
    <subcellularLocation>
        <location evidence="1">Cell outer membrane</location>
    </subcellularLocation>
</comment>
<gene>
    <name evidence="7" type="ORF">GCM10023143_23370</name>
</gene>
<keyword evidence="8" id="KW-1185">Reference proteome</keyword>
<comment type="caution">
    <text evidence="7">The sequence shown here is derived from an EMBL/GenBank/DDBJ whole genome shotgun (WGS) entry which is preliminary data.</text>
</comment>
<protein>
    <recommendedName>
        <fullName evidence="6">OmpA-like domain-containing protein</fullName>
    </recommendedName>
</protein>
<evidence type="ECO:0000256" key="2">
    <source>
        <dbReference type="ARBA" id="ARBA00023136"/>
    </source>
</evidence>
<feature type="region of interest" description="Disordered" evidence="5">
    <location>
        <begin position="395"/>
        <end position="435"/>
    </location>
</feature>